<feature type="region of interest" description="Disordered" evidence="9">
    <location>
        <begin position="269"/>
        <end position="301"/>
    </location>
</feature>
<protein>
    <submittedName>
        <fullName evidence="11">Hairy-related 11</fullName>
    </submittedName>
</protein>
<evidence type="ECO:0000313" key="12">
    <source>
        <dbReference type="Proteomes" id="UP001178508"/>
    </source>
</evidence>
<keyword evidence="3" id="KW-0678">Repressor</keyword>
<dbReference type="InterPro" id="IPR036638">
    <property type="entry name" value="HLH_DNA-bd_sf"/>
</dbReference>
<evidence type="ECO:0000259" key="10">
    <source>
        <dbReference type="PROSITE" id="PS50888"/>
    </source>
</evidence>
<dbReference type="InterPro" id="IPR032644">
    <property type="entry name" value="HES-7_bHLH-O"/>
</dbReference>
<name>A0AAV1FBA5_XYRNO</name>
<dbReference type="GO" id="GO:0005634">
    <property type="term" value="C:nucleus"/>
    <property type="evidence" value="ECO:0007669"/>
    <property type="project" value="UniProtKB-SubCell"/>
</dbReference>
<evidence type="ECO:0000256" key="6">
    <source>
        <dbReference type="ARBA" id="ARBA00023163"/>
    </source>
</evidence>
<gene>
    <name evidence="11" type="ORF">XNOV1_A008092</name>
</gene>
<keyword evidence="7" id="KW-0539">Nucleus</keyword>
<keyword evidence="4" id="KW-0805">Transcription regulation</keyword>
<feature type="region of interest" description="Disordered" evidence="9">
    <location>
        <begin position="1"/>
        <end position="31"/>
    </location>
</feature>
<accession>A0AAV1FBA5</accession>
<reference evidence="11" key="1">
    <citation type="submission" date="2023-08" db="EMBL/GenBank/DDBJ databases">
        <authorList>
            <person name="Alioto T."/>
            <person name="Alioto T."/>
            <person name="Gomez Garrido J."/>
        </authorList>
    </citation>
    <scope>NUCLEOTIDE SEQUENCE</scope>
</reference>
<dbReference type="PANTHER" id="PTHR10985">
    <property type="entry name" value="BASIC HELIX-LOOP-HELIX TRANSCRIPTION FACTOR, HES-RELATED"/>
    <property type="match status" value="1"/>
</dbReference>
<dbReference type="Proteomes" id="UP001178508">
    <property type="component" value="Chromosome 6"/>
</dbReference>
<evidence type="ECO:0000256" key="5">
    <source>
        <dbReference type="ARBA" id="ARBA00023125"/>
    </source>
</evidence>
<dbReference type="InterPro" id="IPR011598">
    <property type="entry name" value="bHLH_dom"/>
</dbReference>
<comment type="subunit">
    <text evidence="8">Transcription repression requires formation of a complex with a corepressor protein of the Groucho/TLE family.</text>
</comment>
<dbReference type="AlphaFoldDB" id="A0AAV1FBA5"/>
<dbReference type="EMBL" id="OY660869">
    <property type="protein sequence ID" value="CAJ1058310.1"/>
    <property type="molecule type" value="Genomic_DNA"/>
</dbReference>
<evidence type="ECO:0000256" key="7">
    <source>
        <dbReference type="ARBA" id="ARBA00023242"/>
    </source>
</evidence>
<dbReference type="CDD" id="cd11462">
    <property type="entry name" value="bHLH-O_HES7"/>
    <property type="match status" value="1"/>
</dbReference>
<dbReference type="Pfam" id="PF00010">
    <property type="entry name" value="HLH"/>
    <property type="match status" value="1"/>
</dbReference>
<evidence type="ECO:0000313" key="11">
    <source>
        <dbReference type="EMBL" id="CAJ1058310.1"/>
    </source>
</evidence>
<dbReference type="GO" id="GO:0003677">
    <property type="term" value="F:DNA binding"/>
    <property type="evidence" value="ECO:0007669"/>
    <property type="project" value="UniProtKB-KW"/>
</dbReference>
<keyword evidence="5" id="KW-0238">DNA-binding</keyword>
<organism evidence="11 12">
    <name type="scientific">Xyrichtys novacula</name>
    <name type="common">Pearly razorfish</name>
    <name type="synonym">Hemipteronotus novacula</name>
    <dbReference type="NCBI Taxonomy" id="13765"/>
    <lineage>
        <taxon>Eukaryota</taxon>
        <taxon>Metazoa</taxon>
        <taxon>Chordata</taxon>
        <taxon>Craniata</taxon>
        <taxon>Vertebrata</taxon>
        <taxon>Euteleostomi</taxon>
        <taxon>Actinopterygii</taxon>
        <taxon>Neopterygii</taxon>
        <taxon>Teleostei</taxon>
        <taxon>Neoteleostei</taxon>
        <taxon>Acanthomorphata</taxon>
        <taxon>Eupercaria</taxon>
        <taxon>Labriformes</taxon>
        <taxon>Labridae</taxon>
        <taxon>Xyrichtys</taxon>
    </lineage>
</organism>
<dbReference type="FunFam" id="4.10.280.10:FF:000063">
    <property type="entry name" value="transcription factor HES-7 isoform X1"/>
    <property type="match status" value="1"/>
</dbReference>
<dbReference type="SUPFAM" id="SSF47459">
    <property type="entry name" value="HLH, helix-loop-helix DNA-binding domain"/>
    <property type="match status" value="1"/>
</dbReference>
<dbReference type="SMART" id="SM00353">
    <property type="entry name" value="HLH"/>
    <property type="match status" value="1"/>
</dbReference>
<evidence type="ECO:0000256" key="4">
    <source>
        <dbReference type="ARBA" id="ARBA00023015"/>
    </source>
</evidence>
<evidence type="ECO:0000256" key="2">
    <source>
        <dbReference type="ARBA" id="ARBA00022473"/>
    </source>
</evidence>
<dbReference type="Gene3D" id="4.10.280.10">
    <property type="entry name" value="Helix-loop-helix DNA-binding domain"/>
    <property type="match status" value="1"/>
</dbReference>
<comment type="subcellular location">
    <subcellularLocation>
        <location evidence="1">Nucleus</location>
    </subcellularLocation>
</comment>
<proteinExistence type="predicted"/>
<sequence length="301" mass="33438">MTRKLQTPALEDGKSRKRALKPAVEKKRRDRINQSLAELRSLLLNHTSDLRLQNPKVEKAEILDMAVEYLHKWTKERSLSNVVADSANAQKRTHVAAVDPHHSESKDPSLLTIEIAGFQQCVAQLTSYMHNITPAQRLNLIEGLKHHTESQQTKSDLSQRVTGTARPSDLTPLDFICTSEKKEDPSKMLFPSHSPFQPQSCSTPCHDYLSPPPSPWLSPSFSAYATSPPFPSFASHFSFPPSLSPLSSNTSFFGFSPTVPNPSPAVILCPPPSTLRTPQHPAVREGSPPNSSSSMWRPWFS</sequence>
<evidence type="ECO:0000256" key="9">
    <source>
        <dbReference type="SAM" id="MobiDB-lite"/>
    </source>
</evidence>
<keyword evidence="12" id="KW-1185">Reference proteome</keyword>
<dbReference type="GO" id="GO:0046983">
    <property type="term" value="F:protein dimerization activity"/>
    <property type="evidence" value="ECO:0007669"/>
    <property type="project" value="InterPro"/>
</dbReference>
<evidence type="ECO:0000256" key="1">
    <source>
        <dbReference type="ARBA" id="ARBA00004123"/>
    </source>
</evidence>
<keyword evidence="2" id="KW-0217">Developmental protein</keyword>
<evidence type="ECO:0000256" key="3">
    <source>
        <dbReference type="ARBA" id="ARBA00022491"/>
    </source>
</evidence>
<dbReference type="PROSITE" id="PS50888">
    <property type="entry name" value="BHLH"/>
    <property type="match status" value="1"/>
</dbReference>
<keyword evidence="6" id="KW-0804">Transcription</keyword>
<feature type="compositionally biased region" description="Basic residues" evidence="9">
    <location>
        <begin position="15"/>
        <end position="30"/>
    </location>
</feature>
<dbReference type="InterPro" id="IPR050370">
    <property type="entry name" value="HES_HEY"/>
</dbReference>
<feature type="domain" description="BHLH" evidence="10">
    <location>
        <begin position="16"/>
        <end position="73"/>
    </location>
</feature>
<evidence type="ECO:0000256" key="8">
    <source>
        <dbReference type="ARBA" id="ARBA00023791"/>
    </source>
</evidence>